<feature type="chain" id="PRO_5016813528" evidence="4">
    <location>
        <begin position="30"/>
        <end position="490"/>
    </location>
</feature>
<dbReference type="RefSeq" id="WP_115346069.1">
    <property type="nucleotide sequence ID" value="NZ_UGPG01000001.1"/>
</dbReference>
<dbReference type="InterPro" id="IPR009459">
    <property type="entry name" value="MucBP_dom"/>
</dbReference>
<evidence type="ECO:0000256" key="4">
    <source>
        <dbReference type="SAM" id="SignalP"/>
    </source>
</evidence>
<dbReference type="EMBL" id="UGPG01000001">
    <property type="protein sequence ID" value="STY44771.1"/>
    <property type="molecule type" value="Genomic_DNA"/>
</dbReference>
<evidence type="ECO:0000256" key="1">
    <source>
        <dbReference type="ARBA" id="ARBA00022737"/>
    </source>
</evidence>
<name>A0A378MEQ4_LISGR</name>
<dbReference type="NCBIfam" id="TIGR01167">
    <property type="entry name" value="LPXTG_anchor"/>
    <property type="match status" value="1"/>
</dbReference>
<dbReference type="Pfam" id="PF24424">
    <property type="entry name" value="FNG"/>
    <property type="match status" value="1"/>
</dbReference>
<dbReference type="AlphaFoldDB" id="A0A378MEQ4"/>
<proteinExistence type="predicted"/>
<evidence type="ECO:0000313" key="8">
    <source>
        <dbReference type="Proteomes" id="UP000254879"/>
    </source>
</evidence>
<keyword evidence="3" id="KW-1133">Transmembrane helix</keyword>
<evidence type="ECO:0000259" key="6">
    <source>
        <dbReference type="Pfam" id="PF24424"/>
    </source>
</evidence>
<evidence type="ECO:0000256" key="3">
    <source>
        <dbReference type="SAM" id="Phobius"/>
    </source>
</evidence>
<evidence type="ECO:0000259" key="5">
    <source>
        <dbReference type="Pfam" id="PF06458"/>
    </source>
</evidence>
<dbReference type="InterPro" id="IPR057034">
    <property type="entry name" value="FNG"/>
</dbReference>
<organism evidence="7 8">
    <name type="scientific">Listeria grayi</name>
    <name type="common">Listeria murrayi</name>
    <dbReference type="NCBI Taxonomy" id="1641"/>
    <lineage>
        <taxon>Bacteria</taxon>
        <taxon>Bacillati</taxon>
        <taxon>Bacillota</taxon>
        <taxon>Bacilli</taxon>
        <taxon>Bacillales</taxon>
        <taxon>Listeriaceae</taxon>
        <taxon>Listeria</taxon>
    </lineage>
</organism>
<keyword evidence="1" id="KW-0677">Repeat</keyword>
<sequence>MKSKKYQWGAAILVTFIAVLLLFPADSLAASDDFDVAKGWGVEEYTSDLNIPLDKVFIEDSGAKRDIGNGEEKINRAFLNFANIGNSKFRAVKTLPLKHGVTYKFKWRFGMVTTGKATAAVDFNGKTFTSSKEPWDVYEYTITPTADMDYKITMSFVAPKVTNVFLMVGYDIDPDGSKGIKVIKKGKPVTAHYVNEDNQKIADSEVIEGNVGEDYTCMARAIPNYKLKEVVGKEKGKITETAQIVRYVYEPVKEEKKTTGKVTIKYVDEQGKQVAADKILTGKINTAFQAEIKAVPGYIATHISSSMGIFQTEDQIIKVVYKAVKPTENSNVIVKFLDKQGKEIAVPVILTGKLGAEYKAQPKELKGYRVTGIPKNQTGIFTKDTQSVIYQYEKESKKDNEKDPKKPDPDKHESNGNGQSGKKPIKRTDISTNTTGDAKQPAKKPGKQDSSHLLPSTGDSTWDLFLFIGLVLMGTGLITWKKKIRDEKGE</sequence>
<keyword evidence="3" id="KW-0812">Transmembrane</keyword>
<keyword evidence="4" id="KW-0732">Signal</keyword>
<reference evidence="7 8" key="1">
    <citation type="submission" date="2018-06" db="EMBL/GenBank/DDBJ databases">
        <authorList>
            <consortium name="Pathogen Informatics"/>
            <person name="Doyle S."/>
        </authorList>
    </citation>
    <scope>NUCLEOTIDE SEQUENCE [LARGE SCALE GENOMIC DNA]</scope>
    <source>
        <strain evidence="8">NCTC 10815</strain>
    </source>
</reference>
<accession>A0A378MEQ4</accession>
<feature type="domain" description="MucBP" evidence="5">
    <location>
        <begin position="261"/>
        <end position="322"/>
    </location>
</feature>
<gene>
    <name evidence="7" type="primary">inlJ_5</name>
    <name evidence="7" type="ORF">NCTC10815_02125</name>
</gene>
<feature type="region of interest" description="Disordered" evidence="2">
    <location>
        <begin position="393"/>
        <end position="455"/>
    </location>
</feature>
<evidence type="ECO:0000256" key="2">
    <source>
        <dbReference type="SAM" id="MobiDB-lite"/>
    </source>
</evidence>
<feature type="domain" description="FNG" evidence="6">
    <location>
        <begin position="32"/>
        <end position="177"/>
    </location>
</feature>
<feature type="transmembrane region" description="Helical" evidence="3">
    <location>
        <begin position="462"/>
        <end position="480"/>
    </location>
</feature>
<keyword evidence="3" id="KW-0472">Membrane</keyword>
<feature type="signal peptide" evidence="4">
    <location>
        <begin position="1"/>
        <end position="29"/>
    </location>
</feature>
<dbReference type="Gene3D" id="3.10.20.320">
    <property type="entry name" value="Putative peptidoglycan bound protein (lpxtg motif)"/>
    <property type="match status" value="3"/>
</dbReference>
<feature type="domain" description="MucBP" evidence="5">
    <location>
        <begin position="331"/>
        <end position="393"/>
    </location>
</feature>
<dbReference type="Proteomes" id="UP000254879">
    <property type="component" value="Unassembled WGS sequence"/>
</dbReference>
<evidence type="ECO:0000313" key="7">
    <source>
        <dbReference type="EMBL" id="STY44771.1"/>
    </source>
</evidence>
<feature type="compositionally biased region" description="Basic and acidic residues" evidence="2">
    <location>
        <begin position="393"/>
        <end position="414"/>
    </location>
</feature>
<dbReference type="Pfam" id="PF06458">
    <property type="entry name" value="MucBP"/>
    <property type="match status" value="3"/>
</dbReference>
<feature type="domain" description="MucBP" evidence="5">
    <location>
        <begin position="188"/>
        <end position="250"/>
    </location>
</feature>
<protein>
    <submittedName>
        <fullName evidence="7">Internalin-J</fullName>
    </submittedName>
</protein>